<proteinExistence type="predicted"/>
<reference evidence="1 2" key="1">
    <citation type="journal article" date="2016" name="Nat. Commun.">
        <title>Thousands of microbial genomes shed light on interconnected biogeochemical processes in an aquifer system.</title>
        <authorList>
            <person name="Anantharaman K."/>
            <person name="Brown C.T."/>
            <person name="Hug L.A."/>
            <person name="Sharon I."/>
            <person name="Castelle C.J."/>
            <person name="Probst A.J."/>
            <person name="Thomas B.C."/>
            <person name="Singh A."/>
            <person name="Wilkins M.J."/>
            <person name="Karaoz U."/>
            <person name="Brodie E.L."/>
            <person name="Williams K.H."/>
            <person name="Hubbard S.S."/>
            <person name="Banfield J.F."/>
        </authorList>
    </citation>
    <scope>NUCLEOTIDE SEQUENCE [LARGE SCALE GENOMIC DNA]</scope>
</reference>
<comment type="caution">
    <text evidence="1">The sequence shown here is derived from an EMBL/GenBank/DDBJ whole genome shotgun (WGS) entry which is preliminary data.</text>
</comment>
<protein>
    <submittedName>
        <fullName evidence="1">Uncharacterized protein</fullName>
    </submittedName>
</protein>
<dbReference type="EMBL" id="MGKI01000002">
    <property type="protein sequence ID" value="OGN23533.1"/>
    <property type="molecule type" value="Genomic_DNA"/>
</dbReference>
<name>A0A1F8GDY1_9BACT</name>
<evidence type="ECO:0000313" key="1">
    <source>
        <dbReference type="EMBL" id="OGN23533.1"/>
    </source>
</evidence>
<dbReference type="AlphaFoldDB" id="A0A1F8GDY1"/>
<evidence type="ECO:0000313" key="2">
    <source>
        <dbReference type="Proteomes" id="UP000178227"/>
    </source>
</evidence>
<dbReference type="STRING" id="1802694.A2918_00590"/>
<dbReference type="Proteomes" id="UP000178227">
    <property type="component" value="Unassembled WGS sequence"/>
</dbReference>
<gene>
    <name evidence="1" type="ORF">A2918_00590</name>
</gene>
<sequence length="113" mass="12948">MDYLHKNAAEGRWRQMPLAEQMANIGSEVGRAAKWQGRDDKIFYGAVTRALELFDLTLEDPKWRGGRLLELGRLKEVFCDGVLDGKEYGTTLSGLENYFLPFFNLIARKYSVL</sequence>
<accession>A0A1F8GDY1</accession>
<organism evidence="1 2">
    <name type="scientific">Candidatus Yanofskybacteria bacterium RIFCSPLOWO2_01_FULL_42_49</name>
    <dbReference type="NCBI Taxonomy" id="1802694"/>
    <lineage>
        <taxon>Bacteria</taxon>
        <taxon>Candidatus Yanofskyibacteriota</taxon>
    </lineage>
</organism>